<evidence type="ECO:0000313" key="2">
    <source>
        <dbReference type="Proteomes" id="UP000054928"/>
    </source>
</evidence>
<proteinExistence type="predicted"/>
<dbReference type="GeneID" id="36407470"/>
<evidence type="ECO:0000313" key="1">
    <source>
        <dbReference type="EMBL" id="CEG42112.1"/>
    </source>
</evidence>
<dbReference type="EMBL" id="CCYD01000610">
    <property type="protein sequence ID" value="CEG42112.1"/>
    <property type="molecule type" value="Genomic_DNA"/>
</dbReference>
<name>A0A0P1ALT2_PLAHL</name>
<organism evidence="1 2">
    <name type="scientific">Plasmopara halstedii</name>
    <name type="common">Downy mildew of sunflower</name>
    <dbReference type="NCBI Taxonomy" id="4781"/>
    <lineage>
        <taxon>Eukaryota</taxon>
        <taxon>Sar</taxon>
        <taxon>Stramenopiles</taxon>
        <taxon>Oomycota</taxon>
        <taxon>Peronosporomycetes</taxon>
        <taxon>Peronosporales</taxon>
        <taxon>Peronosporaceae</taxon>
        <taxon>Plasmopara</taxon>
    </lineage>
</organism>
<accession>A0A0P1ALT2</accession>
<sequence length="82" mass="8965">MSHKPNFAEKTKVGNHILLSPGGNPLIRIWTALSWVFSELRRIWPALSCVSTGVASVETGKATVCPINLVVPIEIDRDGLQQ</sequence>
<dbReference type="AlphaFoldDB" id="A0A0P1ALT2"/>
<dbReference type="RefSeq" id="XP_024578481.1">
    <property type="nucleotide sequence ID" value="XM_024727956.1"/>
</dbReference>
<protein>
    <submittedName>
        <fullName evidence="1">Uncharacterized protein</fullName>
    </submittedName>
</protein>
<dbReference type="Proteomes" id="UP000054928">
    <property type="component" value="Unassembled WGS sequence"/>
</dbReference>
<keyword evidence="2" id="KW-1185">Reference proteome</keyword>
<reference evidence="2" key="1">
    <citation type="submission" date="2014-09" db="EMBL/GenBank/DDBJ databases">
        <authorList>
            <person name="Sharma Rahul"/>
            <person name="Thines Marco"/>
        </authorList>
    </citation>
    <scope>NUCLEOTIDE SEQUENCE [LARGE SCALE GENOMIC DNA]</scope>
</reference>